<gene>
    <name evidence="2" type="ORF">DERP_005895</name>
    <name evidence="1" type="ORF">DERP_015055</name>
</gene>
<comment type="caution">
    <text evidence="2">The sequence shown here is derived from an EMBL/GenBank/DDBJ whole genome shotgun (WGS) entry which is preliminary data.</text>
</comment>
<evidence type="ECO:0000313" key="1">
    <source>
        <dbReference type="EMBL" id="KAH9417901.1"/>
    </source>
</evidence>
<dbReference type="EMBL" id="NJHN03000060">
    <property type="protein sequence ID" value="KAH9419383.1"/>
    <property type="molecule type" value="Genomic_DNA"/>
</dbReference>
<sequence>MALGNAFDSFNGRGENDMVYGCNNKLKIQWYPLIYNYKRWTYITRIILKKLSNFVQLDPFVFFGVNVTILDYIWSVCCCDCDKHHFNLHYSIQRMYFKLQCEINVHD</sequence>
<evidence type="ECO:0000313" key="3">
    <source>
        <dbReference type="Proteomes" id="UP000887458"/>
    </source>
</evidence>
<protein>
    <submittedName>
        <fullName evidence="2">Uncharacterized protein</fullName>
    </submittedName>
</protein>
<dbReference type="EMBL" id="NJHN03000070">
    <property type="protein sequence ID" value="KAH9417901.1"/>
    <property type="molecule type" value="Genomic_DNA"/>
</dbReference>
<dbReference type="Proteomes" id="UP000887458">
    <property type="component" value="Unassembled WGS sequence"/>
</dbReference>
<evidence type="ECO:0000313" key="2">
    <source>
        <dbReference type="EMBL" id="KAH9419383.1"/>
    </source>
</evidence>
<reference evidence="2 3" key="2">
    <citation type="journal article" date="2022" name="Mol. Biol. Evol.">
        <title>Comparative Genomics Reveals Insights into the Divergent Evolution of Astigmatic Mites and Household Pest Adaptations.</title>
        <authorList>
            <person name="Xiong Q."/>
            <person name="Wan A.T."/>
            <person name="Liu X."/>
            <person name="Fung C.S."/>
            <person name="Xiao X."/>
            <person name="Malainual N."/>
            <person name="Hou J."/>
            <person name="Wang L."/>
            <person name="Wang M."/>
            <person name="Yang K.Y."/>
            <person name="Cui Y."/>
            <person name="Leung E.L."/>
            <person name="Nong W."/>
            <person name="Shin S.K."/>
            <person name="Au S.W."/>
            <person name="Jeong K.Y."/>
            <person name="Chew F.T."/>
            <person name="Hui J.H."/>
            <person name="Leung T.F."/>
            <person name="Tungtrongchitr A."/>
            <person name="Zhong N."/>
            <person name="Liu Z."/>
            <person name="Tsui S.K."/>
        </authorList>
    </citation>
    <scope>NUCLEOTIDE SEQUENCE [LARGE SCALE GENOMIC DNA]</scope>
    <source>
        <strain evidence="2">Derp</strain>
    </source>
</reference>
<accession>A0ABQ8J9Z1</accession>
<reference evidence="2 3" key="1">
    <citation type="journal article" date="2018" name="J. Allergy Clin. Immunol.">
        <title>High-quality assembly of Dermatophagoides pteronyssinus genome and transcriptome reveals a wide range of novel allergens.</title>
        <authorList>
            <person name="Liu X.Y."/>
            <person name="Yang K.Y."/>
            <person name="Wang M.Q."/>
            <person name="Kwok J.S."/>
            <person name="Zeng X."/>
            <person name="Yang Z."/>
            <person name="Xiao X.J."/>
            <person name="Lau C.P."/>
            <person name="Li Y."/>
            <person name="Huang Z.M."/>
            <person name="Ba J.G."/>
            <person name="Yim A.K."/>
            <person name="Ouyang C.Y."/>
            <person name="Ngai S.M."/>
            <person name="Chan T.F."/>
            <person name="Leung E.L."/>
            <person name="Liu L."/>
            <person name="Liu Z.G."/>
            <person name="Tsui S.K."/>
        </authorList>
    </citation>
    <scope>NUCLEOTIDE SEQUENCE [LARGE SCALE GENOMIC DNA]</scope>
    <source>
        <strain evidence="2">Derp</strain>
    </source>
</reference>
<organism evidence="2 3">
    <name type="scientific">Dermatophagoides pteronyssinus</name>
    <name type="common">European house dust mite</name>
    <dbReference type="NCBI Taxonomy" id="6956"/>
    <lineage>
        <taxon>Eukaryota</taxon>
        <taxon>Metazoa</taxon>
        <taxon>Ecdysozoa</taxon>
        <taxon>Arthropoda</taxon>
        <taxon>Chelicerata</taxon>
        <taxon>Arachnida</taxon>
        <taxon>Acari</taxon>
        <taxon>Acariformes</taxon>
        <taxon>Sarcoptiformes</taxon>
        <taxon>Astigmata</taxon>
        <taxon>Psoroptidia</taxon>
        <taxon>Analgoidea</taxon>
        <taxon>Pyroglyphidae</taxon>
        <taxon>Dermatophagoidinae</taxon>
        <taxon>Dermatophagoides</taxon>
    </lineage>
</organism>
<name>A0ABQ8J9Z1_DERPT</name>
<keyword evidence="3" id="KW-1185">Reference proteome</keyword>
<proteinExistence type="predicted"/>